<comment type="subcellular location">
    <subcellularLocation>
        <location evidence="1">Cytoplasm</location>
    </subcellularLocation>
</comment>
<dbReference type="PANTHER" id="PTHR47892:SF1">
    <property type="entry name" value="UNIVERSAL STRESS PROTEIN E"/>
    <property type="match status" value="1"/>
</dbReference>
<reference evidence="5 6" key="2">
    <citation type="submission" date="2019-01" db="EMBL/GenBank/DDBJ databases">
        <title>Tautonia sociabilis, a novel thermotolerant planctomycete of Isosphaeraceae family, isolated from a 4000 m deep subterranean habitat.</title>
        <authorList>
            <person name="Kovaleva O.L."/>
            <person name="Elcheninov A.G."/>
            <person name="Van Heerden E."/>
            <person name="Toshchakov S.V."/>
            <person name="Novikov A."/>
            <person name="Bonch-Osmolovskaya E.A."/>
            <person name="Kublanov I.V."/>
        </authorList>
    </citation>
    <scope>NUCLEOTIDE SEQUENCE [LARGE SCALE GENOMIC DNA]</scope>
    <source>
        <strain evidence="5 6">GM2012</strain>
    </source>
</reference>
<evidence type="ECO:0000256" key="1">
    <source>
        <dbReference type="ARBA" id="ARBA00004496"/>
    </source>
</evidence>
<organism evidence="5 6">
    <name type="scientific">Tautonia sociabilis</name>
    <dbReference type="NCBI Taxonomy" id="2080755"/>
    <lineage>
        <taxon>Bacteria</taxon>
        <taxon>Pseudomonadati</taxon>
        <taxon>Planctomycetota</taxon>
        <taxon>Planctomycetia</taxon>
        <taxon>Isosphaerales</taxon>
        <taxon>Isosphaeraceae</taxon>
        <taxon>Tautonia</taxon>
    </lineage>
</organism>
<evidence type="ECO:0000256" key="3">
    <source>
        <dbReference type="ARBA" id="ARBA00037131"/>
    </source>
</evidence>
<evidence type="ECO:0000259" key="4">
    <source>
        <dbReference type="Pfam" id="PF00582"/>
    </source>
</evidence>
<dbReference type="EMBL" id="RYZH01000037">
    <property type="protein sequence ID" value="RUL85717.1"/>
    <property type="molecule type" value="Genomic_DNA"/>
</dbReference>
<feature type="domain" description="UspA" evidence="4">
    <location>
        <begin position="4"/>
        <end position="138"/>
    </location>
</feature>
<dbReference type="OrthoDB" id="239260at2"/>
<dbReference type="Gene3D" id="3.40.50.12370">
    <property type="match status" value="1"/>
</dbReference>
<dbReference type="PANTHER" id="PTHR47892">
    <property type="entry name" value="UNIVERSAL STRESS PROTEIN E"/>
    <property type="match status" value="1"/>
</dbReference>
<dbReference type="SUPFAM" id="SSF52402">
    <property type="entry name" value="Adenine nucleotide alpha hydrolases-like"/>
    <property type="match status" value="2"/>
</dbReference>
<dbReference type="AlphaFoldDB" id="A0A432MGL7"/>
<dbReference type="InterPro" id="IPR006016">
    <property type="entry name" value="UspA"/>
</dbReference>
<dbReference type="CDD" id="cd00293">
    <property type="entry name" value="USP-like"/>
    <property type="match status" value="1"/>
</dbReference>
<feature type="domain" description="UspA" evidence="4">
    <location>
        <begin position="175"/>
        <end position="306"/>
    </location>
</feature>
<dbReference type="RefSeq" id="WP_126726804.1">
    <property type="nucleotide sequence ID" value="NZ_RYZH01000037.1"/>
</dbReference>
<dbReference type="Proteomes" id="UP000280296">
    <property type="component" value="Unassembled WGS sequence"/>
</dbReference>
<gene>
    <name evidence="5" type="ORF">TsocGM_17755</name>
</gene>
<dbReference type="GO" id="GO:0005737">
    <property type="term" value="C:cytoplasm"/>
    <property type="evidence" value="ECO:0007669"/>
    <property type="project" value="UniProtKB-SubCell"/>
</dbReference>
<protein>
    <submittedName>
        <fullName evidence="5">Universal stress protein UspA</fullName>
    </submittedName>
</protein>
<keyword evidence="2" id="KW-0963">Cytoplasm</keyword>
<reference evidence="5 6" key="1">
    <citation type="submission" date="2018-12" db="EMBL/GenBank/DDBJ databases">
        <authorList>
            <person name="Toschakov S.V."/>
        </authorList>
    </citation>
    <scope>NUCLEOTIDE SEQUENCE [LARGE SCALE GENOMIC DNA]</scope>
    <source>
        <strain evidence="5 6">GM2012</strain>
    </source>
</reference>
<evidence type="ECO:0000313" key="5">
    <source>
        <dbReference type="EMBL" id="RUL85717.1"/>
    </source>
</evidence>
<proteinExistence type="predicted"/>
<evidence type="ECO:0000256" key="2">
    <source>
        <dbReference type="ARBA" id="ARBA00022490"/>
    </source>
</evidence>
<dbReference type="Pfam" id="PF00582">
    <property type="entry name" value="Usp"/>
    <property type="match status" value="2"/>
</dbReference>
<comment type="function">
    <text evidence="3">Required for resistance to DNA-damaging agents.</text>
</comment>
<keyword evidence="6" id="KW-1185">Reference proteome</keyword>
<sequence length="327" mass="35180">MEPFKKLLVVADREVDRPSAPELAARLASRSGASVTIVGVVPELPWYARPALHDPEGIERAFLADEQAHLEELAQPIRARGVPVEVRALRGRPATEVVREATRGGFDLLIKDVVRAPDSPISAADRQILRACPCPVWLSHPRSVREGEGPGRMLALVDPAPLGTSPAPREARESVSHRILDLATALAESEGYELIVAHVWDAPAQGLLRNTGYTDEQIRAYVDEVHDGVTQALDTLLAPYRNRLRPDALRLLRGLPTTVIPRLVTQEGIDLIVMGTMARSGIAGLVIGNTAEALLGRVPCSVLAVKPSGFVSPVAEAKGEERPAGLT</sequence>
<evidence type="ECO:0000313" key="6">
    <source>
        <dbReference type="Proteomes" id="UP000280296"/>
    </source>
</evidence>
<comment type="caution">
    <text evidence="5">The sequence shown here is derived from an EMBL/GenBank/DDBJ whole genome shotgun (WGS) entry which is preliminary data.</text>
</comment>
<name>A0A432MGL7_9BACT</name>
<accession>A0A432MGL7</accession>